<evidence type="ECO:0000313" key="2">
    <source>
        <dbReference type="Proteomes" id="UP001141552"/>
    </source>
</evidence>
<organism evidence="1 2">
    <name type="scientific">Turnera subulata</name>
    <dbReference type="NCBI Taxonomy" id="218843"/>
    <lineage>
        <taxon>Eukaryota</taxon>
        <taxon>Viridiplantae</taxon>
        <taxon>Streptophyta</taxon>
        <taxon>Embryophyta</taxon>
        <taxon>Tracheophyta</taxon>
        <taxon>Spermatophyta</taxon>
        <taxon>Magnoliopsida</taxon>
        <taxon>eudicotyledons</taxon>
        <taxon>Gunneridae</taxon>
        <taxon>Pentapetalae</taxon>
        <taxon>rosids</taxon>
        <taxon>fabids</taxon>
        <taxon>Malpighiales</taxon>
        <taxon>Passifloraceae</taxon>
        <taxon>Turnera</taxon>
    </lineage>
</organism>
<keyword evidence="2" id="KW-1185">Reference proteome</keyword>
<sequence length="104" mass="11865">MQQQALVCSNLLIIRRSIIPKAVAAAISWGRYQTCVVEKCVAVVLQERIAVSQLEEEPIHVHRVLMHVARDVHAYANNPIYLYDDASLSHHLVNTVAFVYHYQK</sequence>
<dbReference type="Proteomes" id="UP001141552">
    <property type="component" value="Unassembled WGS sequence"/>
</dbReference>
<accession>A0A9Q0JDJ2</accession>
<gene>
    <name evidence="1" type="ORF">Tsubulata_014862</name>
</gene>
<protein>
    <submittedName>
        <fullName evidence="1">Uncharacterized protein</fullName>
    </submittedName>
</protein>
<reference evidence="1" key="2">
    <citation type="journal article" date="2023" name="Plants (Basel)">
        <title>Annotation of the Turnera subulata (Passifloraceae) Draft Genome Reveals the S-Locus Evolved after the Divergence of Turneroideae from Passifloroideae in a Stepwise Manner.</title>
        <authorList>
            <person name="Henning P.M."/>
            <person name="Roalson E.H."/>
            <person name="Mir W."/>
            <person name="McCubbin A.G."/>
            <person name="Shore J.S."/>
        </authorList>
    </citation>
    <scope>NUCLEOTIDE SEQUENCE</scope>
    <source>
        <strain evidence="1">F60SS</strain>
    </source>
</reference>
<evidence type="ECO:0000313" key="1">
    <source>
        <dbReference type="EMBL" id="KAJ4836700.1"/>
    </source>
</evidence>
<name>A0A9Q0JDJ2_9ROSI</name>
<dbReference type="AlphaFoldDB" id="A0A9Q0JDJ2"/>
<proteinExistence type="predicted"/>
<comment type="caution">
    <text evidence="1">The sequence shown here is derived from an EMBL/GenBank/DDBJ whole genome shotgun (WGS) entry which is preliminary data.</text>
</comment>
<reference evidence="1" key="1">
    <citation type="submission" date="2022-02" db="EMBL/GenBank/DDBJ databases">
        <authorList>
            <person name="Henning P.M."/>
            <person name="McCubbin A.G."/>
            <person name="Shore J.S."/>
        </authorList>
    </citation>
    <scope>NUCLEOTIDE SEQUENCE</scope>
    <source>
        <strain evidence="1">F60SS</strain>
        <tissue evidence="1">Leaves</tissue>
    </source>
</reference>
<dbReference type="EMBL" id="JAKUCV010004039">
    <property type="protein sequence ID" value="KAJ4836700.1"/>
    <property type="molecule type" value="Genomic_DNA"/>
</dbReference>